<evidence type="ECO:0000256" key="3">
    <source>
        <dbReference type="ARBA" id="ARBA00022692"/>
    </source>
</evidence>
<proteinExistence type="predicted"/>
<feature type="binding site" evidence="8">
    <location>
        <position position="428"/>
    </location>
    <ligand>
        <name>Mn(2+)</name>
        <dbReference type="ChEBI" id="CHEBI:29035"/>
    </ligand>
</feature>
<keyword evidence="7" id="KW-0479">Metal-binding</keyword>
<keyword evidence="5 9" id="KW-0472">Membrane</keyword>
<dbReference type="RefSeq" id="WP_038052379.1">
    <property type="nucleotide sequence ID" value="NZ_DAITJQ010000004.1"/>
</dbReference>
<dbReference type="AlphaFoldDB" id="A0A117L2G4"/>
<feature type="binding site" evidence="8">
    <location>
        <position position="254"/>
    </location>
    <ligand>
        <name>Mn(2+)</name>
        <dbReference type="ChEBI" id="CHEBI:29035"/>
    </ligand>
</feature>
<dbReference type="InterPro" id="IPR000917">
    <property type="entry name" value="Sulfatase_N"/>
</dbReference>
<dbReference type="PANTHER" id="PTHR47371:SF3">
    <property type="entry name" value="PHOSPHOGLYCEROL TRANSFERASE I"/>
    <property type="match status" value="1"/>
</dbReference>
<evidence type="ECO:0000313" key="12">
    <source>
        <dbReference type="Proteomes" id="UP000058636"/>
    </source>
</evidence>
<feature type="active site" evidence="6">
    <location>
        <position position="254"/>
    </location>
</feature>
<feature type="domain" description="Sulfatase N-terminal" evidence="10">
    <location>
        <begin position="202"/>
        <end position="492"/>
    </location>
</feature>
<reference evidence="11 12" key="1">
    <citation type="journal article" date="2015" name="MBio">
        <title>Genome-Resolved Metagenomic Analysis Reveals Roles for Candidate Phyla and Other Microbial Community Members in Biogeochemical Transformations in Oil Reservoirs.</title>
        <authorList>
            <person name="Hu P."/>
            <person name="Tom L."/>
            <person name="Singh A."/>
            <person name="Thomas B.C."/>
            <person name="Baker B.J."/>
            <person name="Piceno Y.M."/>
            <person name="Andersen G.L."/>
            <person name="Banfield J.F."/>
        </authorList>
    </citation>
    <scope>NUCLEOTIDE SEQUENCE [LARGE SCALE GENOMIC DNA]</scope>
    <source>
        <strain evidence="11">46_26</strain>
    </source>
</reference>
<dbReference type="Gene3D" id="3.30.1120.170">
    <property type="match status" value="1"/>
</dbReference>
<keyword evidence="4 9" id="KW-1133">Transmembrane helix</keyword>
<name>A0A117L2G4_9THEM</name>
<evidence type="ECO:0000256" key="5">
    <source>
        <dbReference type="ARBA" id="ARBA00023136"/>
    </source>
</evidence>
<evidence type="ECO:0000256" key="4">
    <source>
        <dbReference type="ARBA" id="ARBA00022989"/>
    </source>
</evidence>
<dbReference type="Pfam" id="PF00884">
    <property type="entry name" value="Sulfatase"/>
    <property type="match status" value="1"/>
</dbReference>
<organism evidence="11 12">
    <name type="scientific">Thermotoga petrophila</name>
    <dbReference type="NCBI Taxonomy" id="93929"/>
    <lineage>
        <taxon>Bacteria</taxon>
        <taxon>Thermotogati</taxon>
        <taxon>Thermotogota</taxon>
        <taxon>Thermotogae</taxon>
        <taxon>Thermotogales</taxon>
        <taxon>Thermotogaceae</taxon>
        <taxon>Thermotoga</taxon>
    </lineage>
</organism>
<accession>A0A117L2G4</accession>
<comment type="caution">
    <text evidence="11">The sequence shown here is derived from an EMBL/GenBank/DDBJ whole genome shotgun (WGS) entry which is preliminary data.</text>
</comment>
<feature type="binding site" evidence="8">
    <location>
        <position position="210"/>
    </location>
    <ligand>
        <name>Mn(2+)</name>
        <dbReference type="ChEBI" id="CHEBI:29035"/>
    </ligand>
</feature>
<dbReference type="PIRSF" id="PIRSF005091">
    <property type="entry name" value="Mmb_sulf_HI1246"/>
    <property type="match status" value="1"/>
</dbReference>
<dbReference type="EMBL" id="LGFG01000072">
    <property type="protein sequence ID" value="KUK22946.1"/>
    <property type="molecule type" value="Genomic_DNA"/>
</dbReference>
<dbReference type="GO" id="GO:0005886">
    <property type="term" value="C:plasma membrane"/>
    <property type="evidence" value="ECO:0007669"/>
    <property type="project" value="UniProtKB-SubCell"/>
</dbReference>
<dbReference type="InterPro" id="IPR012160">
    <property type="entry name" value="LtaS-like"/>
</dbReference>
<feature type="transmembrane region" description="Helical" evidence="9">
    <location>
        <begin position="91"/>
        <end position="113"/>
    </location>
</feature>
<gene>
    <name evidence="11" type="ORF">XD57_0960</name>
</gene>
<evidence type="ECO:0000256" key="7">
    <source>
        <dbReference type="PIRSR" id="PIRSR005091-2"/>
    </source>
</evidence>
<evidence type="ECO:0000256" key="8">
    <source>
        <dbReference type="PIRSR" id="PIRSR005091-3"/>
    </source>
</evidence>
<keyword evidence="7" id="KW-0464">Manganese</keyword>
<evidence type="ECO:0000313" key="11">
    <source>
        <dbReference type="EMBL" id="KUK22946.1"/>
    </source>
</evidence>
<dbReference type="GO" id="GO:0046872">
    <property type="term" value="F:metal ion binding"/>
    <property type="evidence" value="ECO:0007669"/>
    <property type="project" value="UniProtKB-KW"/>
</dbReference>
<dbReference type="Gene3D" id="3.40.720.10">
    <property type="entry name" value="Alkaline Phosphatase, subunit A"/>
    <property type="match status" value="1"/>
</dbReference>
<keyword evidence="2" id="KW-1003">Cell membrane</keyword>
<feature type="binding site" evidence="7">
    <location>
        <position position="367"/>
    </location>
    <ligand>
        <name>substrate</name>
    </ligand>
</feature>
<evidence type="ECO:0000256" key="1">
    <source>
        <dbReference type="ARBA" id="ARBA00004651"/>
    </source>
</evidence>
<evidence type="ECO:0000256" key="6">
    <source>
        <dbReference type="PIRSR" id="PIRSR005091-1"/>
    </source>
</evidence>
<dbReference type="PANTHER" id="PTHR47371">
    <property type="entry name" value="LIPOTEICHOIC ACID SYNTHASE"/>
    <property type="match status" value="1"/>
</dbReference>
<comment type="subcellular location">
    <subcellularLocation>
        <location evidence="1">Cell membrane</location>
        <topology evidence="1">Multi-pass membrane protein</topology>
    </subcellularLocation>
</comment>
<sequence>MSDYLLIVFLAAKIVLFYVPTLSSFSVSVVFSTAGWLMLLLLVFKGGHKLLYTVLSLMLFVDFLYFQNFGNLPSIKEVVLLPQVGNLGGEIKYFIDLYSLLFVADLPFVWFFFKENTKRTFSLSSLFVLVLSFTFLGAVHTSQNLQSKFVFNRYGVFDYHVQDIINLFVNKKEENNDLAVSSVRSETAEPSQKILFGIGKGKNVIVVQMESLQNFVIGLEVNGQEITPNINSFLRDSGTVYFSNCYQQVGSGNTADAEFVVNTSLHTLGDSVVYEEYPVINLPALPRIMKQNGYHTIAFHGNVGWFWNREEVYKHIGFDEFVSLEDFQQDEVFGMGLADVSFFKQAVQKLRNYPQPFYAFLITISSHTPFVIPEEHRKLELPEDISDTIVGHYLQAIHYADEAFGVFLDELKRAGLYENSVIVLYGDHAGLYPFNREVKTKIPEILDREFSFEIALNIPFAIHIPGKNIRRVVNIPGGQIDFLPTILNVMGINYREGFFMGQDLLNAKHGFAALRYHVPDGSFIDDNRVFIVSWDGRLDKSLAVDRKNGTPQRYVEFLDGYVKAIQQIEASRYFILRNCQPLQKVAKDQTSSR</sequence>
<keyword evidence="3 9" id="KW-0812">Transmembrane</keyword>
<protein>
    <submittedName>
        <fullName evidence="11">Sulfatase</fullName>
    </submittedName>
</protein>
<dbReference type="InterPro" id="IPR017850">
    <property type="entry name" value="Alkaline_phosphatase_core_sf"/>
</dbReference>
<feature type="binding site" evidence="8">
    <location>
        <position position="427"/>
    </location>
    <ligand>
        <name>Mn(2+)</name>
        <dbReference type="ChEBI" id="CHEBI:29035"/>
    </ligand>
</feature>
<dbReference type="SUPFAM" id="SSF53649">
    <property type="entry name" value="Alkaline phosphatase-like"/>
    <property type="match status" value="1"/>
</dbReference>
<evidence type="ECO:0000256" key="2">
    <source>
        <dbReference type="ARBA" id="ARBA00022475"/>
    </source>
</evidence>
<evidence type="ECO:0000256" key="9">
    <source>
        <dbReference type="SAM" id="Phobius"/>
    </source>
</evidence>
<feature type="transmembrane region" description="Helical" evidence="9">
    <location>
        <begin position="120"/>
        <end position="139"/>
    </location>
</feature>
<dbReference type="Proteomes" id="UP000058636">
    <property type="component" value="Unassembled WGS sequence"/>
</dbReference>
<dbReference type="InterPro" id="IPR050448">
    <property type="entry name" value="OpgB/LTA_synthase_biosynth"/>
</dbReference>
<dbReference type="CDD" id="cd16015">
    <property type="entry name" value="LTA_synthase"/>
    <property type="match status" value="1"/>
</dbReference>
<evidence type="ECO:0000259" key="10">
    <source>
        <dbReference type="Pfam" id="PF00884"/>
    </source>
</evidence>
<dbReference type="PATRIC" id="fig|93930.3.peg.1815"/>